<evidence type="ECO:0000313" key="3">
    <source>
        <dbReference type="EMBL" id="RXH06009.1"/>
    </source>
</evidence>
<dbReference type="RefSeq" id="WP_128949253.1">
    <property type="nucleotide sequence ID" value="NZ_CP030053.1"/>
</dbReference>
<proteinExistence type="predicted"/>
<dbReference type="KEGG" id="bgz:XH91_03275"/>
<sequence>MPRENDLEGKPDMGGKHGGQAGQPKSPPRPREGGRDEDVVAKRHTGQADQPGPKVSPTNTRKR</sequence>
<dbReference type="EMBL" id="CP030053">
    <property type="protein sequence ID" value="QAU44471.1"/>
    <property type="molecule type" value="Genomic_DNA"/>
</dbReference>
<protein>
    <submittedName>
        <fullName evidence="2">Uncharacterized protein</fullName>
    </submittedName>
</protein>
<dbReference type="Proteomes" id="UP000288972">
    <property type="component" value="Chromosome"/>
</dbReference>
<feature type="region of interest" description="Disordered" evidence="1">
    <location>
        <begin position="1"/>
        <end position="63"/>
    </location>
</feature>
<evidence type="ECO:0000313" key="5">
    <source>
        <dbReference type="Proteomes" id="UP000290401"/>
    </source>
</evidence>
<evidence type="ECO:0000313" key="4">
    <source>
        <dbReference type="Proteomes" id="UP000288972"/>
    </source>
</evidence>
<evidence type="ECO:0000256" key="1">
    <source>
        <dbReference type="SAM" id="MobiDB-lite"/>
    </source>
</evidence>
<feature type="compositionally biased region" description="Basic and acidic residues" evidence="1">
    <location>
        <begin position="29"/>
        <end position="41"/>
    </location>
</feature>
<reference evidence="2 4" key="1">
    <citation type="submission" date="2018-06" db="EMBL/GenBank/DDBJ databases">
        <title>Comparative genomics of rhizobia nodulating Arachis hypogaea in China.</title>
        <authorList>
            <person name="Li Y."/>
        </authorList>
    </citation>
    <scope>NUCLEOTIDE SEQUENCE [LARGE SCALE GENOMIC DNA]</scope>
    <source>
        <strain evidence="2 4">CCBAU 51670</strain>
    </source>
</reference>
<keyword evidence="5" id="KW-1185">Reference proteome</keyword>
<evidence type="ECO:0000313" key="2">
    <source>
        <dbReference type="EMBL" id="QAU44471.1"/>
    </source>
</evidence>
<name>A0AAE6C6I2_9BRAD</name>
<accession>A0AAE6C6I2</accession>
<dbReference type="Proteomes" id="UP000290401">
    <property type="component" value="Unassembled WGS sequence"/>
</dbReference>
<feature type="compositionally biased region" description="Basic and acidic residues" evidence="1">
    <location>
        <begin position="1"/>
        <end position="15"/>
    </location>
</feature>
<gene>
    <name evidence="3" type="ORF">EAS56_34925</name>
    <name evidence="2" type="ORF">XH91_03275</name>
</gene>
<dbReference type="AlphaFoldDB" id="A0AAE6C6I2"/>
<dbReference type="EMBL" id="RDQZ01000046">
    <property type="protein sequence ID" value="RXH06009.1"/>
    <property type="molecule type" value="Genomic_DNA"/>
</dbReference>
<organism evidence="2 4">
    <name type="scientific">Bradyrhizobium guangzhouense</name>
    <dbReference type="NCBI Taxonomy" id="1325095"/>
    <lineage>
        <taxon>Bacteria</taxon>
        <taxon>Pseudomonadati</taxon>
        <taxon>Pseudomonadota</taxon>
        <taxon>Alphaproteobacteria</taxon>
        <taxon>Hyphomicrobiales</taxon>
        <taxon>Nitrobacteraceae</taxon>
        <taxon>Bradyrhizobium</taxon>
    </lineage>
</organism>
<reference evidence="3 5" key="2">
    <citation type="submission" date="2018-10" db="EMBL/GenBank/DDBJ databases">
        <title>Bradyrhizobium sp. nov., effective nodules isolated from peanut in China.</title>
        <authorList>
            <person name="Li Y."/>
        </authorList>
    </citation>
    <scope>NUCLEOTIDE SEQUENCE [LARGE SCALE GENOMIC DNA]</scope>
    <source>
        <strain evidence="3 5">CCBAU 53426</strain>
    </source>
</reference>